<dbReference type="InterPro" id="IPR050824">
    <property type="entry name" value="Thiol_disulfide_DsbA"/>
</dbReference>
<evidence type="ECO:0000256" key="3">
    <source>
        <dbReference type="ARBA" id="ARBA00022729"/>
    </source>
</evidence>
<keyword evidence="5 7" id="KW-1015">Disulfide bond</keyword>
<dbReference type="PROSITE" id="PS51352">
    <property type="entry name" value="THIOREDOXIN_2"/>
    <property type="match status" value="1"/>
</dbReference>
<keyword evidence="3 9" id="KW-0732">Signal</keyword>
<proteinExistence type="inferred from homology"/>
<dbReference type="PROSITE" id="PS00194">
    <property type="entry name" value="THIOREDOXIN_1"/>
    <property type="match status" value="1"/>
</dbReference>
<dbReference type="EMBL" id="QFXC01000011">
    <property type="protein sequence ID" value="RDH82665.1"/>
    <property type="molecule type" value="Genomic_DNA"/>
</dbReference>
<dbReference type="GO" id="GO:0042597">
    <property type="term" value="C:periplasmic space"/>
    <property type="evidence" value="ECO:0007669"/>
    <property type="project" value="UniProtKB-SubCell"/>
</dbReference>
<evidence type="ECO:0000256" key="7">
    <source>
        <dbReference type="PIRNR" id="PIRNR001488"/>
    </source>
</evidence>
<dbReference type="InterPro" id="IPR017937">
    <property type="entry name" value="Thioredoxin_CS"/>
</dbReference>
<keyword evidence="12" id="KW-1185">Reference proteome</keyword>
<sequence>MGKKMHFIKKISLLALLFLLPALTQAQNYEEGKSYSKLAKPVVTQSGDKIEILEFFWYGCPHCFSFEPTLKKWRKDLPANVTFTRVPAPLNKSWMPHTKTYYALQIMGEDEKHHEAIFSEMHVKKQKLRNKEDIADFLATRGVDKKTFLSTFSSFAVEMRANQANQLGIQYRVNGVPMLTVNGKYTVSGSQAGSYIGMVKISDHLINKESK</sequence>
<evidence type="ECO:0000313" key="12">
    <source>
        <dbReference type="Proteomes" id="UP000254266"/>
    </source>
</evidence>
<dbReference type="CDD" id="cd03019">
    <property type="entry name" value="DsbA_DsbA"/>
    <property type="match status" value="1"/>
</dbReference>
<evidence type="ECO:0000256" key="9">
    <source>
        <dbReference type="SAM" id="SignalP"/>
    </source>
</evidence>
<feature type="disulfide bond" description="Redox-active" evidence="8">
    <location>
        <begin position="60"/>
        <end position="63"/>
    </location>
</feature>
<dbReference type="Proteomes" id="UP000254266">
    <property type="component" value="Unassembled WGS sequence"/>
</dbReference>
<keyword evidence="4 7" id="KW-0574">Periplasm</keyword>
<dbReference type="PANTHER" id="PTHR35891">
    <property type="entry name" value="THIOL:DISULFIDE INTERCHANGE PROTEIN DSBA"/>
    <property type="match status" value="1"/>
</dbReference>
<dbReference type="Gene3D" id="3.40.30.10">
    <property type="entry name" value="Glutaredoxin"/>
    <property type="match status" value="1"/>
</dbReference>
<name>A0A370DCQ0_9GAMM</name>
<reference evidence="11 12" key="1">
    <citation type="journal article" date="2018" name="ISME J.">
        <title>Endosymbiont genomes yield clues of tubeworm success.</title>
        <authorList>
            <person name="Li Y."/>
            <person name="Liles M.R."/>
            <person name="Halanych K.M."/>
        </authorList>
    </citation>
    <scope>NUCLEOTIDE SEQUENCE [LARGE SCALE GENOMIC DNA]</scope>
    <source>
        <strain evidence="11">A1464</strain>
    </source>
</reference>
<evidence type="ECO:0000313" key="11">
    <source>
        <dbReference type="EMBL" id="RDH82665.1"/>
    </source>
</evidence>
<feature type="chain" id="PRO_5016571704" description="Thiol:disulfide interchange protein" evidence="9">
    <location>
        <begin position="27"/>
        <end position="211"/>
    </location>
</feature>
<dbReference type="PIRSF" id="PIRSF001488">
    <property type="entry name" value="Tdi_protein"/>
    <property type="match status" value="1"/>
</dbReference>
<comment type="similarity">
    <text evidence="2">Belongs to the thioredoxin family. DsbA subfamily.</text>
</comment>
<accession>A0A370DCQ0</accession>
<dbReference type="InterPro" id="IPR023205">
    <property type="entry name" value="DsbA/DsbL"/>
</dbReference>
<organism evidence="11 12">
    <name type="scientific">endosymbiont of Galathealinum brachiosum</name>
    <dbReference type="NCBI Taxonomy" id="2200906"/>
    <lineage>
        <taxon>Bacteria</taxon>
        <taxon>Pseudomonadati</taxon>
        <taxon>Pseudomonadota</taxon>
        <taxon>Gammaproteobacteria</taxon>
        <taxon>sulfur-oxidizing symbionts</taxon>
    </lineage>
</organism>
<dbReference type="AlphaFoldDB" id="A0A370DCQ0"/>
<keyword evidence="6" id="KW-0676">Redox-active center</keyword>
<evidence type="ECO:0000256" key="2">
    <source>
        <dbReference type="ARBA" id="ARBA00005791"/>
    </source>
</evidence>
<evidence type="ECO:0000256" key="8">
    <source>
        <dbReference type="PIRSR" id="PIRSR001488-1"/>
    </source>
</evidence>
<protein>
    <recommendedName>
        <fullName evidence="7">Thiol:disulfide interchange protein</fullName>
    </recommendedName>
</protein>
<comment type="subcellular location">
    <subcellularLocation>
        <location evidence="1 7">Periplasm</location>
    </subcellularLocation>
</comment>
<dbReference type="InterPro" id="IPR001853">
    <property type="entry name" value="DSBA-like_thioredoxin_dom"/>
</dbReference>
<dbReference type="InterPro" id="IPR013766">
    <property type="entry name" value="Thioredoxin_domain"/>
</dbReference>
<feature type="domain" description="Thioredoxin" evidence="10">
    <location>
        <begin position="14"/>
        <end position="207"/>
    </location>
</feature>
<evidence type="ECO:0000256" key="5">
    <source>
        <dbReference type="ARBA" id="ARBA00023157"/>
    </source>
</evidence>
<evidence type="ECO:0000259" key="10">
    <source>
        <dbReference type="PROSITE" id="PS51352"/>
    </source>
</evidence>
<comment type="caution">
    <text evidence="11">The sequence shown here is derived from an EMBL/GenBank/DDBJ whole genome shotgun (WGS) entry which is preliminary data.</text>
</comment>
<gene>
    <name evidence="11" type="ORF">DIZ80_10320</name>
</gene>
<dbReference type="GO" id="GO:0015036">
    <property type="term" value="F:disulfide oxidoreductase activity"/>
    <property type="evidence" value="ECO:0007669"/>
    <property type="project" value="UniProtKB-ARBA"/>
</dbReference>
<dbReference type="PANTHER" id="PTHR35891:SF2">
    <property type="entry name" value="THIOL:DISULFIDE INTERCHANGE PROTEIN DSBA"/>
    <property type="match status" value="1"/>
</dbReference>
<evidence type="ECO:0000256" key="6">
    <source>
        <dbReference type="ARBA" id="ARBA00023284"/>
    </source>
</evidence>
<evidence type="ECO:0000256" key="4">
    <source>
        <dbReference type="ARBA" id="ARBA00022764"/>
    </source>
</evidence>
<evidence type="ECO:0000256" key="1">
    <source>
        <dbReference type="ARBA" id="ARBA00004418"/>
    </source>
</evidence>
<dbReference type="InterPro" id="IPR036249">
    <property type="entry name" value="Thioredoxin-like_sf"/>
</dbReference>
<dbReference type="Pfam" id="PF01323">
    <property type="entry name" value="DSBA"/>
    <property type="match status" value="1"/>
</dbReference>
<dbReference type="SUPFAM" id="SSF52833">
    <property type="entry name" value="Thioredoxin-like"/>
    <property type="match status" value="1"/>
</dbReference>
<feature type="signal peptide" evidence="9">
    <location>
        <begin position="1"/>
        <end position="26"/>
    </location>
</feature>